<reference evidence="2 3" key="1">
    <citation type="submission" date="2018-06" db="EMBL/GenBank/DDBJ databases">
        <authorList>
            <consortium name="Pathogen Informatics"/>
            <person name="Doyle S."/>
        </authorList>
    </citation>
    <scope>NUCLEOTIDE SEQUENCE [LARGE SCALE GENOMIC DNA]</scope>
    <source>
        <strain evidence="2 3">NCTC13291</strain>
    </source>
</reference>
<evidence type="ECO:0000313" key="3">
    <source>
        <dbReference type="Proteomes" id="UP000254919"/>
    </source>
</evidence>
<proteinExistence type="predicted"/>
<evidence type="ECO:0000256" key="1">
    <source>
        <dbReference type="SAM" id="MobiDB-lite"/>
    </source>
</evidence>
<feature type="region of interest" description="Disordered" evidence="1">
    <location>
        <begin position="86"/>
        <end position="108"/>
    </location>
</feature>
<name>A0A379N5W4_9PROT</name>
<organism evidence="2 3">
    <name type="scientific">Roseomonas mucosa</name>
    <dbReference type="NCBI Taxonomy" id="207340"/>
    <lineage>
        <taxon>Bacteria</taxon>
        <taxon>Pseudomonadati</taxon>
        <taxon>Pseudomonadota</taxon>
        <taxon>Alphaproteobacteria</taxon>
        <taxon>Acetobacterales</taxon>
        <taxon>Roseomonadaceae</taxon>
        <taxon>Roseomonas</taxon>
    </lineage>
</organism>
<sequence length="133" mass="14899">MPRARLPEKIHLAAACELMADDTPDLLTLKDVIAKTGRGRTWLLAHLKANPFFGGKPTHRRAGNRIVFTLGDYANLLESLVPEPKEAPKTFAMPPRPRLSPDVPLGGGYEKALKALKAARERREAEQRNRKRR</sequence>
<dbReference type="Proteomes" id="UP000254919">
    <property type="component" value="Unassembled WGS sequence"/>
</dbReference>
<accession>A0A379N5W4</accession>
<evidence type="ECO:0000313" key="2">
    <source>
        <dbReference type="EMBL" id="SUE41790.1"/>
    </source>
</evidence>
<protein>
    <submittedName>
        <fullName evidence="2">Uncharacterized protein</fullName>
    </submittedName>
</protein>
<dbReference type="EMBL" id="UGVN01000001">
    <property type="protein sequence ID" value="SUE41790.1"/>
    <property type="molecule type" value="Genomic_DNA"/>
</dbReference>
<gene>
    <name evidence="2" type="ORF">NCTC13291_03388</name>
</gene>
<dbReference type="AlphaFoldDB" id="A0A379N5W4"/>